<sequence length="310" mass="33435">MPASSPAPDNRPHRPLFAIGLRLAAVACLSVMFVTVRLASQHGVHLLEVLFYRQLAAMPLVFAYLAMSGGWQHIRPNRMGIHASRTVVGLVGMALNFGAFILLPPAEATTIGFTMPIFGTIMAALFLHEPTGIHRWGAVLLGFLGVVIMVQPDSGHFPMLGVAVALAGAFNTALVSILLRQLGRTEKAGTIVFWFTALSLPPLGIGMLFFGQAHDLAAWGLLTLIGIAGAAGQILLTAALRWGPLSIVLPMDYSTILWTTLLGWMLWNVWPMDTTWIGAALIIASGLYIAWREHVRARRVTVTPAVQHPG</sequence>
<dbReference type="AlphaFoldDB" id="A0A1E1F2Q4"/>
<feature type="transmembrane region" description="Helical" evidence="6">
    <location>
        <begin position="157"/>
        <end position="179"/>
    </location>
</feature>
<evidence type="ECO:0000313" key="9">
    <source>
        <dbReference type="Proteomes" id="UP000218272"/>
    </source>
</evidence>
<keyword evidence="4 6" id="KW-1133">Transmembrane helix</keyword>
<feature type="domain" description="EamA" evidence="7">
    <location>
        <begin position="18"/>
        <end position="150"/>
    </location>
</feature>
<dbReference type="Proteomes" id="UP000218272">
    <property type="component" value="Chromosome SCLO_1"/>
</dbReference>
<dbReference type="SUPFAM" id="SSF103481">
    <property type="entry name" value="Multidrug resistance efflux transporter EmrE"/>
    <property type="match status" value="2"/>
</dbReference>
<evidence type="ECO:0000256" key="2">
    <source>
        <dbReference type="ARBA" id="ARBA00009853"/>
    </source>
</evidence>
<protein>
    <recommendedName>
        <fullName evidence="7">EamA domain-containing protein</fullName>
    </recommendedName>
</protein>
<feature type="transmembrane region" description="Helical" evidence="6">
    <location>
        <begin position="133"/>
        <end position="151"/>
    </location>
</feature>
<feature type="transmembrane region" description="Helical" evidence="6">
    <location>
        <begin position="191"/>
        <end position="210"/>
    </location>
</feature>
<organism evidence="8 9">
    <name type="scientific">Sphingobium cloacae</name>
    <dbReference type="NCBI Taxonomy" id="120107"/>
    <lineage>
        <taxon>Bacteria</taxon>
        <taxon>Pseudomonadati</taxon>
        <taxon>Pseudomonadota</taxon>
        <taxon>Alphaproteobacteria</taxon>
        <taxon>Sphingomonadales</taxon>
        <taxon>Sphingomonadaceae</taxon>
        <taxon>Sphingobium</taxon>
    </lineage>
</organism>
<name>A0A1E1F2Q4_9SPHN</name>
<comment type="subcellular location">
    <subcellularLocation>
        <location evidence="1">Membrane</location>
        <topology evidence="1">Multi-pass membrane protein</topology>
    </subcellularLocation>
</comment>
<dbReference type="RefSeq" id="WP_066517580.1">
    <property type="nucleotide sequence ID" value="NZ_AP017655.1"/>
</dbReference>
<keyword evidence="9" id="KW-1185">Reference proteome</keyword>
<feature type="transmembrane region" description="Helical" evidence="6">
    <location>
        <begin position="108"/>
        <end position="126"/>
    </location>
</feature>
<keyword evidence="3 6" id="KW-0812">Transmembrane</keyword>
<evidence type="ECO:0000256" key="5">
    <source>
        <dbReference type="ARBA" id="ARBA00023136"/>
    </source>
</evidence>
<dbReference type="PANTHER" id="PTHR22911:SF6">
    <property type="entry name" value="SOLUTE CARRIER FAMILY 35 MEMBER G1"/>
    <property type="match status" value="1"/>
</dbReference>
<feature type="transmembrane region" description="Helical" evidence="6">
    <location>
        <begin position="273"/>
        <end position="291"/>
    </location>
</feature>
<feature type="transmembrane region" description="Helical" evidence="6">
    <location>
        <begin position="51"/>
        <end position="71"/>
    </location>
</feature>
<feature type="transmembrane region" description="Helical" evidence="6">
    <location>
        <begin position="83"/>
        <end position="102"/>
    </location>
</feature>
<dbReference type="Pfam" id="PF00892">
    <property type="entry name" value="EamA"/>
    <property type="match status" value="2"/>
</dbReference>
<keyword evidence="5 6" id="KW-0472">Membrane</keyword>
<evidence type="ECO:0000256" key="4">
    <source>
        <dbReference type="ARBA" id="ARBA00022989"/>
    </source>
</evidence>
<feature type="transmembrane region" description="Helical" evidence="6">
    <location>
        <begin position="247"/>
        <end position="267"/>
    </location>
</feature>
<evidence type="ECO:0000256" key="6">
    <source>
        <dbReference type="SAM" id="Phobius"/>
    </source>
</evidence>
<feature type="transmembrane region" description="Helical" evidence="6">
    <location>
        <begin position="21"/>
        <end position="39"/>
    </location>
</feature>
<evidence type="ECO:0000256" key="1">
    <source>
        <dbReference type="ARBA" id="ARBA00004141"/>
    </source>
</evidence>
<feature type="domain" description="EamA" evidence="7">
    <location>
        <begin position="160"/>
        <end position="287"/>
    </location>
</feature>
<accession>A0A1E1F2Q4</accession>
<reference evidence="8 9" key="1">
    <citation type="submission" date="2016-10" db="EMBL/GenBank/DDBJ databases">
        <title>Complete Genome Sequence of the Nonylphenol-Degrading Bacterium Sphingobium cloacae JCM 10874T.</title>
        <authorList>
            <person name="Ootsuka M."/>
            <person name="Nishizawa T."/>
            <person name="Ohta H."/>
        </authorList>
    </citation>
    <scope>NUCLEOTIDE SEQUENCE [LARGE SCALE GENOMIC DNA]</scope>
    <source>
        <strain evidence="8 9">JCM 10874</strain>
    </source>
</reference>
<evidence type="ECO:0000259" key="7">
    <source>
        <dbReference type="Pfam" id="PF00892"/>
    </source>
</evidence>
<evidence type="ECO:0000313" key="8">
    <source>
        <dbReference type="EMBL" id="BAV64808.1"/>
    </source>
</evidence>
<dbReference type="EMBL" id="AP017655">
    <property type="protein sequence ID" value="BAV64808.1"/>
    <property type="molecule type" value="Genomic_DNA"/>
</dbReference>
<dbReference type="GO" id="GO:0016020">
    <property type="term" value="C:membrane"/>
    <property type="evidence" value="ECO:0007669"/>
    <property type="project" value="UniProtKB-SubCell"/>
</dbReference>
<dbReference type="InterPro" id="IPR000620">
    <property type="entry name" value="EamA_dom"/>
</dbReference>
<comment type="similarity">
    <text evidence="2">Belongs to the drug/metabolite transporter (DMT) superfamily. 10 TMS drug/metabolite exporter (DME) (TC 2.A.7.3) family.</text>
</comment>
<dbReference type="KEGG" id="sclo:SCLO_1017680"/>
<evidence type="ECO:0000256" key="3">
    <source>
        <dbReference type="ARBA" id="ARBA00022692"/>
    </source>
</evidence>
<proteinExistence type="inferred from homology"/>
<feature type="transmembrane region" description="Helical" evidence="6">
    <location>
        <begin position="216"/>
        <end position="240"/>
    </location>
</feature>
<dbReference type="InterPro" id="IPR037185">
    <property type="entry name" value="EmrE-like"/>
</dbReference>
<gene>
    <name evidence="8" type="ORF">SCLO_1017680</name>
</gene>
<dbReference type="PANTHER" id="PTHR22911">
    <property type="entry name" value="ACYL-MALONYL CONDENSING ENZYME-RELATED"/>
    <property type="match status" value="1"/>
</dbReference>